<sequence length="187" mass="20140">MTFLWMLVAAISMLTVIAVLALADQYRTLEQVRAKLKLEDNPTPIPLPQEGSLAPSDVGLPAELDVQEHLVVLFLSTSCTTCRSVADGLRSVSTTSVWVVVEHAHSVEEGLAWLAPSEISADRVVVDLDGRVAGSLGISVTPSVVLYRSGEALLARTVPSFRQLAPLLSARRLLRSLKSTRGGMVRL</sequence>
<dbReference type="SUPFAM" id="SSF52833">
    <property type="entry name" value="Thioredoxin-like"/>
    <property type="match status" value="1"/>
</dbReference>
<organism evidence="1 2">
    <name type="scientific">Sinosporangium siamense</name>
    <dbReference type="NCBI Taxonomy" id="1367973"/>
    <lineage>
        <taxon>Bacteria</taxon>
        <taxon>Bacillati</taxon>
        <taxon>Actinomycetota</taxon>
        <taxon>Actinomycetes</taxon>
        <taxon>Streptosporangiales</taxon>
        <taxon>Streptosporangiaceae</taxon>
        <taxon>Sinosporangium</taxon>
    </lineage>
</organism>
<protein>
    <recommendedName>
        <fullName evidence="3">Thioredoxin domain-containing protein</fullName>
    </recommendedName>
</protein>
<dbReference type="Proteomes" id="UP000606172">
    <property type="component" value="Unassembled WGS sequence"/>
</dbReference>
<comment type="caution">
    <text evidence="1">The sequence shown here is derived from an EMBL/GenBank/DDBJ whole genome shotgun (WGS) entry which is preliminary data.</text>
</comment>
<dbReference type="RefSeq" id="WP_204030856.1">
    <property type="nucleotide sequence ID" value="NZ_BOOW01000038.1"/>
</dbReference>
<gene>
    <name evidence="1" type="ORF">Ssi02_60580</name>
</gene>
<dbReference type="InterPro" id="IPR036249">
    <property type="entry name" value="Thioredoxin-like_sf"/>
</dbReference>
<proteinExistence type="predicted"/>
<keyword evidence="2" id="KW-1185">Reference proteome</keyword>
<reference evidence="1" key="1">
    <citation type="submission" date="2021-01" db="EMBL/GenBank/DDBJ databases">
        <title>Whole genome shotgun sequence of Sinosporangium siamense NBRC 109515.</title>
        <authorList>
            <person name="Komaki H."/>
            <person name="Tamura T."/>
        </authorList>
    </citation>
    <scope>NUCLEOTIDE SEQUENCE</scope>
    <source>
        <strain evidence="1">NBRC 109515</strain>
    </source>
</reference>
<evidence type="ECO:0008006" key="3">
    <source>
        <dbReference type="Google" id="ProtNLM"/>
    </source>
</evidence>
<name>A0A919RL53_9ACTN</name>
<accession>A0A919RL53</accession>
<evidence type="ECO:0000313" key="2">
    <source>
        <dbReference type="Proteomes" id="UP000606172"/>
    </source>
</evidence>
<evidence type="ECO:0000313" key="1">
    <source>
        <dbReference type="EMBL" id="GII95827.1"/>
    </source>
</evidence>
<dbReference type="AlphaFoldDB" id="A0A919RL53"/>
<dbReference type="EMBL" id="BOOW01000038">
    <property type="protein sequence ID" value="GII95827.1"/>
    <property type="molecule type" value="Genomic_DNA"/>
</dbReference>